<evidence type="ECO:0000313" key="12">
    <source>
        <dbReference type="EMBL" id="TVY22897.1"/>
    </source>
</evidence>
<dbReference type="GeneID" id="41988982"/>
<comment type="catalytic activity">
    <reaction evidence="9">
        <text>L-ornithine + NADPH + O2 = N(5)-hydroxy-L-ornithine + NADP(+) + H2O</text>
        <dbReference type="Rhea" id="RHEA:41508"/>
        <dbReference type="ChEBI" id="CHEBI:15377"/>
        <dbReference type="ChEBI" id="CHEBI:15379"/>
        <dbReference type="ChEBI" id="CHEBI:46911"/>
        <dbReference type="ChEBI" id="CHEBI:57783"/>
        <dbReference type="ChEBI" id="CHEBI:58349"/>
        <dbReference type="ChEBI" id="CHEBI:78275"/>
        <dbReference type="EC" id="1.14.13.196"/>
    </reaction>
</comment>
<dbReference type="Proteomes" id="UP000431533">
    <property type="component" value="Unassembled WGS sequence"/>
</dbReference>
<comment type="cofactor">
    <cofactor evidence="1">
        <name>FAD</name>
        <dbReference type="ChEBI" id="CHEBI:57692"/>
    </cofactor>
</comment>
<dbReference type="GO" id="GO:0004497">
    <property type="term" value="F:monooxygenase activity"/>
    <property type="evidence" value="ECO:0007669"/>
    <property type="project" value="UniProtKB-KW"/>
</dbReference>
<evidence type="ECO:0000256" key="11">
    <source>
        <dbReference type="SAM" id="MobiDB-lite"/>
    </source>
</evidence>
<dbReference type="GO" id="GO:0006879">
    <property type="term" value="P:intracellular iron ion homeostasis"/>
    <property type="evidence" value="ECO:0007669"/>
    <property type="project" value="TreeGrafter"/>
</dbReference>
<proteinExistence type="inferred from homology"/>
<keyword evidence="8" id="KW-0560">Oxidoreductase</keyword>
<keyword evidence="13" id="KW-1185">Reference proteome</keyword>
<dbReference type="EC" id="1.14.13.196" evidence="4"/>
<dbReference type="RefSeq" id="XP_031001685.1">
    <property type="nucleotide sequence ID" value="XM_031153702.1"/>
</dbReference>
<evidence type="ECO:0000256" key="3">
    <source>
        <dbReference type="ARBA" id="ARBA00007588"/>
    </source>
</evidence>
<evidence type="ECO:0000256" key="8">
    <source>
        <dbReference type="ARBA" id="ARBA00023002"/>
    </source>
</evidence>
<evidence type="ECO:0000256" key="6">
    <source>
        <dbReference type="ARBA" id="ARBA00022827"/>
    </source>
</evidence>
<comment type="catalytic activity">
    <reaction evidence="10">
        <text>L-ornithine + NADH + O2 = N(5)-hydroxy-L-ornithine + NAD(+) + H2O</text>
        <dbReference type="Rhea" id="RHEA:41512"/>
        <dbReference type="ChEBI" id="CHEBI:15377"/>
        <dbReference type="ChEBI" id="CHEBI:15379"/>
        <dbReference type="ChEBI" id="CHEBI:46911"/>
        <dbReference type="ChEBI" id="CHEBI:57540"/>
        <dbReference type="ChEBI" id="CHEBI:57945"/>
        <dbReference type="ChEBI" id="CHEBI:78275"/>
        <dbReference type="EC" id="1.14.13.196"/>
    </reaction>
</comment>
<keyword evidence="6" id="KW-0274">FAD</keyword>
<accession>A0A8H8TWG8</accession>
<evidence type="ECO:0000256" key="5">
    <source>
        <dbReference type="ARBA" id="ARBA00022630"/>
    </source>
</evidence>
<gene>
    <name evidence="12" type="primary">sidA</name>
    <name evidence="12" type="ORF">LHYA1_G008784</name>
</gene>
<dbReference type="Gene3D" id="3.50.50.60">
    <property type="entry name" value="FAD/NAD(P)-binding domain"/>
    <property type="match status" value="1"/>
</dbReference>
<evidence type="ECO:0000256" key="2">
    <source>
        <dbReference type="ARBA" id="ARBA00004924"/>
    </source>
</evidence>
<reference evidence="12 13" key="1">
    <citation type="submission" date="2018-05" db="EMBL/GenBank/DDBJ databases">
        <title>Genome sequencing and assembly of the regulated plant pathogen Lachnellula willkommii and related sister species for the development of diagnostic species identification markers.</title>
        <authorList>
            <person name="Giroux E."/>
            <person name="Bilodeau G."/>
        </authorList>
    </citation>
    <scope>NUCLEOTIDE SEQUENCE [LARGE SCALE GENOMIC DNA]</scope>
    <source>
        <strain evidence="12 13">CBS 185.66</strain>
    </source>
</reference>
<dbReference type="OrthoDB" id="3519933at2759"/>
<dbReference type="SUPFAM" id="SSF51905">
    <property type="entry name" value="FAD/NAD(P)-binding domain"/>
    <property type="match status" value="1"/>
</dbReference>
<dbReference type="InterPro" id="IPR025700">
    <property type="entry name" value="Lys/Orn_oxygenase"/>
</dbReference>
<keyword evidence="7" id="KW-0521">NADP</keyword>
<name>A0A8H8TWG8_9HELO</name>
<dbReference type="EMBL" id="QGMH01000219">
    <property type="protein sequence ID" value="TVY22897.1"/>
    <property type="molecule type" value="Genomic_DNA"/>
</dbReference>
<evidence type="ECO:0000256" key="4">
    <source>
        <dbReference type="ARBA" id="ARBA00012881"/>
    </source>
</evidence>
<feature type="compositionally biased region" description="Polar residues" evidence="11">
    <location>
        <begin position="1"/>
        <end position="14"/>
    </location>
</feature>
<evidence type="ECO:0000256" key="9">
    <source>
        <dbReference type="ARBA" id="ARBA00047598"/>
    </source>
</evidence>
<evidence type="ECO:0000313" key="13">
    <source>
        <dbReference type="Proteomes" id="UP000431533"/>
    </source>
</evidence>
<comment type="pathway">
    <text evidence="2">Siderophore biosynthesis.</text>
</comment>
<dbReference type="PANTHER" id="PTHR42802:SF1">
    <property type="entry name" value="L-ORNITHINE N(5)-MONOOXYGENASE"/>
    <property type="match status" value="1"/>
</dbReference>
<sequence length="504" mass="55178">MAPSAISPTSTTHEVNGGQEKGTATHLAETYISSTPLSNGHTQSEPLAPVSALANSSPDTTLDLLCVGFGPASLAIAIALHDASPSPSPNVLFLEKQPQFAWHAGMQLPGAKMQISFLKDLATPRDPRSHFTFVNYLFQKGRLNNFINLSTFLPSRMEYEDYLRWCASHFEKEGKVGYGMEVEGVRVGERGADGKVTSWEVTARSLNGDLVRRKAKHVVIAVGGRPVIPQNLQGLKHVAHSSQFASAITQIQEREKGRQLRFAVLGSGQSAAEIFNDISSRFPDAQVKLIIKGASLRPSDDSPFVNEIFDPDRVDGIYNQAPDVRTTALALDRGTNYGVVRLQLLEHLYEKLYMQRLHSSDEASWRCKIIPQRTVISASQSANSSVLLKLGAVGYGDSDQKLEELEVDYVFAATGYRRNAHEDMLAEVRDLLPEKNRIENKFPVARDYRVCYDGEKVDGEAGVWLQGCNEGTHGLSDTLLSILAIRGGELVNSIFGSFSSSSVA</sequence>
<evidence type="ECO:0000256" key="7">
    <source>
        <dbReference type="ARBA" id="ARBA00022857"/>
    </source>
</evidence>
<evidence type="ECO:0000256" key="1">
    <source>
        <dbReference type="ARBA" id="ARBA00001974"/>
    </source>
</evidence>
<dbReference type="PRINTS" id="PR00368">
    <property type="entry name" value="FADPNR"/>
</dbReference>
<protein>
    <recommendedName>
        <fullName evidence="4">L-ornithine N(5)-monooxygenase [NAD(P)H]</fullName>
        <ecNumber evidence="4">1.14.13.196</ecNumber>
    </recommendedName>
</protein>
<dbReference type="InterPro" id="IPR036188">
    <property type="entry name" value="FAD/NAD-bd_sf"/>
</dbReference>
<comment type="caution">
    <text evidence="12">The sequence shown here is derived from an EMBL/GenBank/DDBJ whole genome shotgun (WGS) entry which is preliminary data.</text>
</comment>
<keyword evidence="5" id="KW-0285">Flavoprotein</keyword>
<dbReference type="PANTHER" id="PTHR42802">
    <property type="entry name" value="MONOOXYGENASE"/>
    <property type="match status" value="1"/>
</dbReference>
<comment type="similarity">
    <text evidence="3">Belongs to the lysine N(6)-hydroxylase/L-ornithine N(5)-oxygenase family.</text>
</comment>
<feature type="region of interest" description="Disordered" evidence="11">
    <location>
        <begin position="1"/>
        <end position="21"/>
    </location>
</feature>
<organism evidence="12 13">
    <name type="scientific">Lachnellula hyalina</name>
    <dbReference type="NCBI Taxonomy" id="1316788"/>
    <lineage>
        <taxon>Eukaryota</taxon>
        <taxon>Fungi</taxon>
        <taxon>Dikarya</taxon>
        <taxon>Ascomycota</taxon>
        <taxon>Pezizomycotina</taxon>
        <taxon>Leotiomycetes</taxon>
        <taxon>Helotiales</taxon>
        <taxon>Lachnaceae</taxon>
        <taxon>Lachnellula</taxon>
    </lineage>
</organism>
<dbReference type="Pfam" id="PF13434">
    <property type="entry name" value="Lys_Orn_oxgnase"/>
    <property type="match status" value="1"/>
</dbReference>
<keyword evidence="12" id="KW-0503">Monooxygenase</keyword>
<evidence type="ECO:0000256" key="10">
    <source>
        <dbReference type="ARBA" id="ARBA00049248"/>
    </source>
</evidence>
<dbReference type="AlphaFoldDB" id="A0A8H8TWG8"/>